<dbReference type="InterPro" id="IPR055401">
    <property type="entry name" value="CEMIP_beta-hel_dom"/>
</dbReference>
<dbReference type="Pfam" id="PF15711">
    <property type="entry name" value="ILEI"/>
    <property type="match status" value="1"/>
</dbReference>
<keyword evidence="4 10" id="KW-0430">Lectin</keyword>
<evidence type="ECO:0000256" key="9">
    <source>
        <dbReference type="ARBA" id="ARBA00023295"/>
    </source>
</evidence>
<keyword evidence="8" id="KW-0325">Glycoprotein</keyword>
<evidence type="ECO:0000313" key="13">
    <source>
        <dbReference type="Proteomes" id="UP000694565"/>
    </source>
</evidence>
<evidence type="ECO:0000256" key="10">
    <source>
        <dbReference type="PROSITE-ProRule" id="PRU01375"/>
    </source>
</evidence>
<dbReference type="InterPro" id="IPR039473">
    <property type="entry name" value="TMEM2_PANDER-like"/>
</dbReference>
<comment type="subcellular location">
    <subcellularLocation>
        <location evidence="1">Cell envelope</location>
    </subcellularLocation>
    <subcellularLocation>
        <location evidence="2">Membrane</location>
    </subcellularLocation>
</comment>
<dbReference type="Ensembl" id="ENSCLMT00005048172.1">
    <property type="protein sequence ID" value="ENSCLMP00005046561.1"/>
    <property type="gene ID" value="ENSCLMG00005021409.1"/>
</dbReference>
<dbReference type="GO" id="GO:0030246">
    <property type="term" value="F:carbohydrate binding"/>
    <property type="evidence" value="ECO:0007669"/>
    <property type="project" value="UniProtKB-UniRule"/>
</dbReference>
<evidence type="ECO:0000256" key="1">
    <source>
        <dbReference type="ARBA" id="ARBA00004196"/>
    </source>
</evidence>
<keyword evidence="13" id="KW-1185">Reference proteome</keyword>
<organism evidence="12 13">
    <name type="scientific">Cyclopterus lumpus</name>
    <name type="common">Lumpsucker</name>
    <dbReference type="NCBI Taxonomy" id="8103"/>
    <lineage>
        <taxon>Eukaryota</taxon>
        <taxon>Metazoa</taxon>
        <taxon>Chordata</taxon>
        <taxon>Craniata</taxon>
        <taxon>Vertebrata</taxon>
        <taxon>Euteleostomi</taxon>
        <taxon>Actinopterygii</taxon>
        <taxon>Neopterygii</taxon>
        <taxon>Teleostei</taxon>
        <taxon>Neoteleostei</taxon>
        <taxon>Acanthomorphata</taxon>
        <taxon>Eupercaria</taxon>
        <taxon>Perciformes</taxon>
        <taxon>Cottioidei</taxon>
        <taxon>Cottales</taxon>
        <taxon>Cyclopteridae</taxon>
        <taxon>Cyclopterus</taxon>
    </lineage>
</organism>
<dbReference type="InterPro" id="IPR052252">
    <property type="entry name" value="CEMIP/CEMIP2"/>
</dbReference>
<dbReference type="Pfam" id="PF24606">
    <property type="entry name" value="CEMIP_beta-hel"/>
    <property type="match status" value="1"/>
</dbReference>
<evidence type="ECO:0000256" key="7">
    <source>
        <dbReference type="ARBA" id="ARBA00023136"/>
    </source>
</evidence>
<evidence type="ECO:0000256" key="6">
    <source>
        <dbReference type="ARBA" id="ARBA00022801"/>
    </source>
</evidence>
<dbReference type="Pfam" id="PF10162">
    <property type="entry name" value="G8"/>
    <property type="match status" value="1"/>
</dbReference>
<dbReference type="AlphaFoldDB" id="A0A8C3AQ97"/>
<evidence type="ECO:0000256" key="5">
    <source>
        <dbReference type="ARBA" id="ARBA00022737"/>
    </source>
</evidence>
<dbReference type="Pfam" id="PF24605">
    <property type="entry name" value="CEMIP_X"/>
    <property type="match status" value="1"/>
</dbReference>
<evidence type="ECO:0000256" key="8">
    <source>
        <dbReference type="ARBA" id="ARBA00023180"/>
    </source>
</evidence>
<dbReference type="GO" id="GO:0004553">
    <property type="term" value="F:hydrolase activity, hydrolyzing O-glycosyl compounds"/>
    <property type="evidence" value="ECO:0007669"/>
    <property type="project" value="UniProtKB-ARBA"/>
</dbReference>
<proteinExistence type="inferred from homology"/>
<reference evidence="12" key="2">
    <citation type="submission" date="2025-09" db="UniProtKB">
        <authorList>
            <consortium name="Ensembl"/>
        </authorList>
    </citation>
    <scope>IDENTIFICATION</scope>
</reference>
<evidence type="ECO:0000256" key="2">
    <source>
        <dbReference type="ARBA" id="ARBA00004370"/>
    </source>
</evidence>
<keyword evidence="5" id="KW-0677">Repeat</keyword>
<evidence type="ECO:0000256" key="3">
    <source>
        <dbReference type="ARBA" id="ARBA00007586"/>
    </source>
</evidence>
<evidence type="ECO:0000256" key="4">
    <source>
        <dbReference type="ARBA" id="ARBA00022734"/>
    </source>
</evidence>
<dbReference type="InterPro" id="IPR039477">
    <property type="entry name" value="ILEI/PANDER_dom"/>
</dbReference>
<evidence type="ECO:0000313" key="12">
    <source>
        <dbReference type="Ensembl" id="ENSCLMP00005046561.1"/>
    </source>
</evidence>
<dbReference type="InterPro" id="IPR055400">
    <property type="entry name" value="CEMIP_X"/>
</dbReference>
<dbReference type="GO" id="GO:0016020">
    <property type="term" value="C:membrane"/>
    <property type="evidence" value="ECO:0007669"/>
    <property type="project" value="UniProtKB-SubCell"/>
</dbReference>
<name>A0A8C3AQ97_CYCLU</name>
<sequence length="1267" mass="140988">MLCYLLQLCEIKLVTMRFCNLSLMFAENCPDHNPSLSSWNPGHQPEKAVIVRRGHLLRLDASATFHTLTIQSGGRVVFADDADGSKNITLRTRHILIEDGGALHIGAPKCRYRSRATIALVGRSDDKAVPEVPGMGRKFIGVMRGATLELHGTERVSWSLLTRNVPASGLTTGSYAFQRNFSRGINLRVVDQDTAAMLLSKRYDTHESRNDSRQLTQLLRTLPVGRIVTLAVGDSAVKSLLDETKKAIEEKLGSRFVYDLKYREAWALVSVIGGGNASCSEDVREHENHETGGRALATQNFSTVDGVGFSVTAYSEWKNGEERAMPPFPFLGFPISGFQVDAVDQVVLNLQDRVQKTWQPGDQIVVASTDYSMHQAEEFTLLPCSDCHSKQVRIQGKPQYNHVGEIIDGVDMRAEVALLSRNILIYGEMENSCYGNNLCQFYSHDTYGGHIKVFHLSHVELKNMGQQAEQGHYPLHFHMCGDVDQKGGYWEPTYVDGLSIHHSFSRCLTIHATNGLLVKNTIGYDTLGHCFFLEDGIEQRNTFYHNLGLLTRPGTLLPTDRNDTLCTSIKDKVYKGYTPSPSTECKAVSTFWIANPNNNLISNAAAGSQDAGIWFVFHSSSTGNSHGLVPETKAELTPLGIFYNNRVHSNFKAGLFIDKGVKTTNASAADPREYLCLDNGARFRPHQNADPSRPRVAAVIDTLISFKNNDLGAWIRGGDIVIKDSGFADNGVGLSFASDGSYPKDEGSSQEVTQSLFVGESRNRGTNGGQNKYWGLGGADAKMRTLPRNRTFPIRGFQIYDGPVRLTQSTFRGFIPTPERYTSAVGFNLKNTWQLTPQNNLSQLNFHSTTFFGRPGQWFEENDLDGDKNSIFHDVDGSVTGYTDTYVGRADNYVIQHPGCVTIYQWSGVICSGRYAQVYIQTQGASSLRLSISRDEYPDAPLVLRGINSQGALSQQYQPILMMSKSYTLHWSGPAPREVVLSLINFDKDDWVMVGLCYPSDTTFQIMADINDRQSNTFDDLTDYGTVVSLVELEKRPMERKYYFDQTVGLLWLYLRARHGRDGHSYCSAKGCERVKVMATTSSKQTCNCTSKSYPKYYKKPSAVVPMPALNTQPCKGCGAKQVRVATFKMSVNLCAYSCLIYTSVCFFNSSIVLMATRGQPEGLVGVAPYLVSFASKMVSLTLSVELMYFGVKLLFLIPFYCCLSPQKVWHFGGSRVVLHPLRGSPYKLGRGMSSWGCRSGICLWVWMHTAVRHLKLKCAKTWSYSK</sequence>
<dbReference type="PROSITE" id="PS52031">
    <property type="entry name" value="GG_LECTIN"/>
    <property type="match status" value="1"/>
</dbReference>
<dbReference type="PROSITE" id="PS51484">
    <property type="entry name" value="G8"/>
    <property type="match status" value="1"/>
</dbReference>
<evidence type="ECO:0000259" key="11">
    <source>
        <dbReference type="PROSITE" id="PS51484"/>
    </source>
</evidence>
<reference evidence="12" key="1">
    <citation type="submission" date="2025-08" db="UniProtKB">
        <authorList>
            <consortium name="Ensembl"/>
        </authorList>
    </citation>
    <scope>IDENTIFICATION</scope>
</reference>
<dbReference type="InterPro" id="IPR019316">
    <property type="entry name" value="G8_domain"/>
</dbReference>
<dbReference type="Proteomes" id="UP000694565">
    <property type="component" value="Unplaced"/>
</dbReference>
<comment type="similarity">
    <text evidence="3">Belongs to the CEMIP family.</text>
</comment>
<dbReference type="PANTHER" id="PTHR15535:SF26">
    <property type="entry name" value="CELL SURFACE HYALURONIDASE"/>
    <property type="match status" value="1"/>
</dbReference>
<keyword evidence="6" id="KW-0378">Hydrolase</keyword>
<dbReference type="PANTHER" id="PTHR15535">
    <property type="entry name" value="TRANSMEMBRANE PROTEIN 2-RELATED"/>
    <property type="match status" value="1"/>
</dbReference>
<feature type="domain" description="G8" evidence="11">
    <location>
        <begin position="37"/>
        <end position="163"/>
    </location>
</feature>
<accession>A0A8C3AQ97</accession>
<protein>
    <submittedName>
        <fullName evidence="12">Cell migration inducing hyaluronidase 2</fullName>
    </submittedName>
</protein>
<dbReference type="GeneTree" id="ENSGT00940000153636"/>
<dbReference type="SMART" id="SM01225">
    <property type="entry name" value="G8"/>
    <property type="match status" value="1"/>
</dbReference>
<dbReference type="CDD" id="cd13938">
    <property type="entry name" value="PANDER_like_TMEM2"/>
    <property type="match status" value="1"/>
</dbReference>
<keyword evidence="9" id="KW-0326">Glycosidase</keyword>
<keyword evidence="7" id="KW-0472">Membrane</keyword>